<feature type="region of interest" description="Disordered" evidence="1">
    <location>
        <begin position="303"/>
        <end position="346"/>
    </location>
</feature>
<dbReference type="AlphaFoldDB" id="L0EHA0"/>
<dbReference type="Proteomes" id="UP000010795">
    <property type="component" value="Chromosome"/>
</dbReference>
<dbReference type="EMBL" id="CP003255">
    <property type="protein sequence ID" value="AGA59009.1"/>
    <property type="molecule type" value="Genomic_DNA"/>
</dbReference>
<dbReference type="KEGG" id="tco:Theco_2944"/>
<dbReference type="eggNOG" id="COG1572">
    <property type="taxonomic scope" value="Bacteria"/>
</dbReference>
<reference evidence="3" key="1">
    <citation type="submission" date="2012-01" db="EMBL/GenBank/DDBJ databases">
        <title>Complete sequence of chromosome of Thermobacillus composti KWC4.</title>
        <authorList>
            <person name="Lucas S."/>
            <person name="Han J."/>
            <person name="Lapidus A."/>
            <person name="Cheng J.-F."/>
            <person name="Goodwin L."/>
            <person name="Pitluck S."/>
            <person name="Peters L."/>
            <person name="Ovchinnikova G."/>
            <person name="Teshima H."/>
            <person name="Detter J.C."/>
            <person name="Han C."/>
            <person name="Tapia R."/>
            <person name="Land M."/>
            <person name="Hauser L."/>
            <person name="Kyrpides N."/>
            <person name="Ivanova N."/>
            <person name="Pagani I."/>
            <person name="Anderson I."/>
            <person name="Woyke T."/>
        </authorList>
    </citation>
    <scope>NUCLEOTIDE SEQUENCE [LARGE SCALE GENOMIC DNA]</scope>
    <source>
        <strain evidence="3">DSM 18247 / JCM 13945 / KWC4</strain>
    </source>
</reference>
<gene>
    <name evidence="2" type="ordered locus">Theco_2944</name>
</gene>
<dbReference type="RefSeq" id="WP_015255748.1">
    <property type="nucleotide sequence ID" value="NC_019897.1"/>
</dbReference>
<evidence type="ECO:0000313" key="2">
    <source>
        <dbReference type="EMBL" id="AGA59009.1"/>
    </source>
</evidence>
<sequence>MIPIRKARKVIICAMAFFIAVSSLYIIPPDVAEAATIEMKNGEFFYATTVKKATSSVRYRTIGWQLHSKPGCPRQPPSVNDECDPRATNNGPNDIYIVLMGGNIDEEYEVPNPSNPNEPQIYTKFKWTQQEIEDAVRAAGAEWLIQEGGTLYASAVMESVEGQVRRKGPFYTLQGIVRAEGWARPSDLTQYFDVAFTFEGKSEGYPLTVKYWTYDGTPMRPDEDKGKHPAGATLRVRFPETMEYNGQTWEIYYSVFRSKLSGKDSFPQDLSDDNPNNDKVAVRDIIMAFGGMDAIGKYRPKKDDDCTTNPNLPGCGGGEDPGNPGGSGSCTWVIGTPSGGTRQTGSVMNPNATGQIAADGPFNVVQGIPTSETTNAV</sequence>
<dbReference type="STRING" id="717605.Theco_2944"/>
<name>L0EHA0_THECK</name>
<accession>L0EHA0</accession>
<dbReference type="OrthoDB" id="2657408at2"/>
<keyword evidence="3" id="KW-1185">Reference proteome</keyword>
<dbReference type="HOGENOM" id="CLU_733487_0_0_9"/>
<feature type="compositionally biased region" description="Gly residues" evidence="1">
    <location>
        <begin position="314"/>
        <end position="328"/>
    </location>
</feature>
<proteinExistence type="predicted"/>
<evidence type="ECO:0000313" key="3">
    <source>
        <dbReference type="Proteomes" id="UP000010795"/>
    </source>
</evidence>
<organism evidence="2 3">
    <name type="scientific">Thermobacillus composti (strain DSM 18247 / JCM 13945 / KWC4)</name>
    <dbReference type="NCBI Taxonomy" id="717605"/>
    <lineage>
        <taxon>Bacteria</taxon>
        <taxon>Bacillati</taxon>
        <taxon>Bacillota</taxon>
        <taxon>Bacilli</taxon>
        <taxon>Bacillales</taxon>
        <taxon>Paenibacillaceae</taxon>
        <taxon>Thermobacillus</taxon>
    </lineage>
</organism>
<evidence type="ECO:0000256" key="1">
    <source>
        <dbReference type="SAM" id="MobiDB-lite"/>
    </source>
</evidence>
<protein>
    <submittedName>
        <fullName evidence="2">Uncharacterized protein</fullName>
    </submittedName>
</protein>